<reference evidence="2" key="2">
    <citation type="submission" date="2024-05" db="EMBL/GenBank/DDBJ databases">
        <title>Rhodohalobacter halophilus gen. nov., sp. nov., a moderately halophilic member of the family Balneolaceae.</title>
        <authorList>
            <person name="Xia J."/>
        </authorList>
    </citation>
    <scope>NUCLEOTIDE SEQUENCE</scope>
    <source>
        <strain evidence="2">WB101</strain>
    </source>
</reference>
<dbReference type="PANTHER" id="PTHR33303:SF2">
    <property type="entry name" value="COA-BINDING DOMAIN-CONTAINING PROTEIN"/>
    <property type="match status" value="1"/>
</dbReference>
<evidence type="ECO:0000313" key="3">
    <source>
        <dbReference type="Proteomes" id="UP001165366"/>
    </source>
</evidence>
<dbReference type="InterPro" id="IPR036291">
    <property type="entry name" value="NAD(P)-bd_dom_sf"/>
</dbReference>
<sequence length="136" mass="15233">MTMKEILNSTKTIAIIGLSSSPYRTSHRIGKYLLDAGFTIIPVNPNEESVFGLKSYLNISDVPGNIEIDMIDIFRNSRYSADMVQQIVNWSESSGQKPVIWTQIGVSSDEAKRIADKNGFTYIEDKCLMVEHGRVS</sequence>
<reference evidence="2" key="1">
    <citation type="submission" date="2022-01" db="EMBL/GenBank/DDBJ databases">
        <authorList>
            <person name="Wang Y."/>
        </authorList>
    </citation>
    <scope>NUCLEOTIDE SEQUENCE</scope>
    <source>
        <strain evidence="2">WB101</strain>
    </source>
</reference>
<name>A0ABS9KD54_9BACT</name>
<feature type="domain" description="CoA-binding" evidence="1">
    <location>
        <begin position="6"/>
        <end position="106"/>
    </location>
</feature>
<protein>
    <submittedName>
        <fullName evidence="2">CoA-binding protein</fullName>
    </submittedName>
</protein>
<evidence type="ECO:0000313" key="2">
    <source>
        <dbReference type="EMBL" id="MCG2588768.1"/>
    </source>
</evidence>
<gene>
    <name evidence="2" type="ORF">L6773_09335</name>
</gene>
<keyword evidence="3" id="KW-1185">Reference proteome</keyword>
<dbReference type="Gene3D" id="3.40.50.720">
    <property type="entry name" value="NAD(P)-binding Rossmann-like Domain"/>
    <property type="match status" value="1"/>
</dbReference>
<proteinExistence type="predicted"/>
<dbReference type="InterPro" id="IPR003781">
    <property type="entry name" value="CoA-bd"/>
</dbReference>
<dbReference type="Proteomes" id="UP001165366">
    <property type="component" value="Unassembled WGS sequence"/>
</dbReference>
<dbReference type="SMART" id="SM00881">
    <property type="entry name" value="CoA_binding"/>
    <property type="match status" value="1"/>
</dbReference>
<comment type="caution">
    <text evidence="2">The sequence shown here is derived from an EMBL/GenBank/DDBJ whole genome shotgun (WGS) entry which is preliminary data.</text>
</comment>
<dbReference type="EMBL" id="JAKLWS010000009">
    <property type="protein sequence ID" value="MCG2588768.1"/>
    <property type="molecule type" value="Genomic_DNA"/>
</dbReference>
<dbReference type="PANTHER" id="PTHR33303">
    <property type="entry name" value="CYTOPLASMIC PROTEIN-RELATED"/>
    <property type="match status" value="1"/>
</dbReference>
<evidence type="ECO:0000259" key="1">
    <source>
        <dbReference type="SMART" id="SM00881"/>
    </source>
</evidence>
<organism evidence="2 3">
    <name type="scientific">Rhodohalobacter sulfatireducens</name>
    <dbReference type="NCBI Taxonomy" id="2911366"/>
    <lineage>
        <taxon>Bacteria</taxon>
        <taxon>Pseudomonadati</taxon>
        <taxon>Balneolota</taxon>
        <taxon>Balneolia</taxon>
        <taxon>Balneolales</taxon>
        <taxon>Balneolaceae</taxon>
        <taxon>Rhodohalobacter</taxon>
    </lineage>
</organism>
<dbReference type="Pfam" id="PF13380">
    <property type="entry name" value="CoA_binding_2"/>
    <property type="match status" value="1"/>
</dbReference>
<accession>A0ABS9KD54</accession>
<dbReference type="SUPFAM" id="SSF51735">
    <property type="entry name" value="NAD(P)-binding Rossmann-fold domains"/>
    <property type="match status" value="1"/>
</dbReference>